<dbReference type="PRINTS" id="PR00834">
    <property type="entry name" value="PROTEASES2C"/>
</dbReference>
<evidence type="ECO:0000256" key="2">
    <source>
        <dbReference type="ARBA" id="ARBA00022670"/>
    </source>
</evidence>
<dbReference type="Proteomes" id="UP000218238">
    <property type="component" value="Unassembled WGS sequence"/>
</dbReference>
<dbReference type="GO" id="GO:0004252">
    <property type="term" value="F:serine-type endopeptidase activity"/>
    <property type="evidence" value="ECO:0007669"/>
    <property type="project" value="InterPro"/>
</dbReference>
<keyword evidence="3" id="KW-0378">Hydrolase</keyword>
<dbReference type="OrthoDB" id="9807133at2"/>
<dbReference type="Gene3D" id="2.30.42.10">
    <property type="match status" value="1"/>
</dbReference>
<dbReference type="Pfam" id="PF13180">
    <property type="entry name" value="PDZ_2"/>
    <property type="match status" value="1"/>
</dbReference>
<comment type="similarity">
    <text evidence="1">Belongs to the peptidase S1C family.</text>
</comment>
<accession>A0A2A2TBX0</accession>
<evidence type="ECO:0000256" key="3">
    <source>
        <dbReference type="ARBA" id="ARBA00022801"/>
    </source>
</evidence>
<protein>
    <submittedName>
        <fullName evidence="5">Serine protease</fullName>
    </submittedName>
</protein>
<dbReference type="SUPFAM" id="SSF50494">
    <property type="entry name" value="Trypsin-like serine proteases"/>
    <property type="match status" value="1"/>
</dbReference>
<keyword evidence="6" id="KW-1185">Reference proteome</keyword>
<reference evidence="5 6" key="1">
    <citation type="submission" date="2017-08" db="EMBL/GenBank/DDBJ databases">
        <title>Draft genome sequence of filamentous cyanobacterium Calothrix elsteri CCALA 953.</title>
        <authorList>
            <person name="Gagunashvili A.N."/>
            <person name="Elster J."/>
            <person name="Andresson O.S."/>
        </authorList>
    </citation>
    <scope>NUCLEOTIDE SEQUENCE [LARGE SCALE GENOMIC DNA]</scope>
    <source>
        <strain evidence="5 6">CCALA 953</strain>
    </source>
</reference>
<feature type="domain" description="PDZ" evidence="4">
    <location>
        <begin position="307"/>
        <end position="396"/>
    </location>
</feature>
<dbReference type="InterPro" id="IPR001940">
    <property type="entry name" value="Peptidase_S1C"/>
</dbReference>
<dbReference type="InterPro" id="IPR036034">
    <property type="entry name" value="PDZ_sf"/>
</dbReference>
<evidence type="ECO:0000313" key="6">
    <source>
        <dbReference type="Proteomes" id="UP000218238"/>
    </source>
</evidence>
<dbReference type="InterPro" id="IPR001478">
    <property type="entry name" value="PDZ"/>
</dbReference>
<dbReference type="SMART" id="SM00228">
    <property type="entry name" value="PDZ"/>
    <property type="match status" value="1"/>
</dbReference>
<evidence type="ECO:0000259" key="4">
    <source>
        <dbReference type="PROSITE" id="PS50106"/>
    </source>
</evidence>
<keyword evidence="2 5" id="KW-0645">Protease</keyword>
<dbReference type="PANTHER" id="PTHR22939:SF129">
    <property type="entry name" value="SERINE PROTEASE HTRA2, MITOCHONDRIAL"/>
    <property type="match status" value="1"/>
</dbReference>
<gene>
    <name evidence="5" type="ORF">CK510_26080</name>
</gene>
<dbReference type="NCBIfam" id="NF041521">
    <property type="entry name" value="HhoA_HhoB_HtrA"/>
    <property type="match status" value="1"/>
</dbReference>
<dbReference type="SUPFAM" id="SSF50156">
    <property type="entry name" value="PDZ domain-like"/>
    <property type="match status" value="1"/>
</dbReference>
<dbReference type="GO" id="GO:0006508">
    <property type="term" value="P:proteolysis"/>
    <property type="evidence" value="ECO:0007669"/>
    <property type="project" value="UniProtKB-KW"/>
</dbReference>
<organism evidence="5 6">
    <name type="scientific">Brunnivagina elsteri CCALA 953</name>
    <dbReference type="NCBI Taxonomy" id="987040"/>
    <lineage>
        <taxon>Bacteria</taxon>
        <taxon>Bacillati</taxon>
        <taxon>Cyanobacteriota</taxon>
        <taxon>Cyanophyceae</taxon>
        <taxon>Nostocales</taxon>
        <taxon>Calotrichaceae</taxon>
        <taxon>Brunnivagina</taxon>
    </lineage>
</organism>
<proteinExistence type="inferred from homology"/>
<dbReference type="RefSeq" id="WP_095724441.1">
    <property type="nucleotide sequence ID" value="NZ_NTFS01000446.1"/>
</dbReference>
<dbReference type="PROSITE" id="PS50106">
    <property type="entry name" value="PDZ"/>
    <property type="match status" value="1"/>
</dbReference>
<dbReference type="Gene3D" id="2.40.10.10">
    <property type="entry name" value="Trypsin-like serine proteases"/>
    <property type="match status" value="2"/>
</dbReference>
<dbReference type="Pfam" id="PF13365">
    <property type="entry name" value="Trypsin_2"/>
    <property type="match status" value="1"/>
</dbReference>
<dbReference type="InterPro" id="IPR048172">
    <property type="entry name" value="HhoA_HhoB_HtrA-like"/>
</dbReference>
<dbReference type="InterPro" id="IPR009003">
    <property type="entry name" value="Peptidase_S1_PA"/>
</dbReference>
<name>A0A2A2TBX0_9CYAN</name>
<dbReference type="PANTHER" id="PTHR22939">
    <property type="entry name" value="SERINE PROTEASE FAMILY S1C HTRA-RELATED"/>
    <property type="match status" value="1"/>
</dbReference>
<dbReference type="AlphaFoldDB" id="A0A2A2TBX0"/>
<evidence type="ECO:0000256" key="1">
    <source>
        <dbReference type="ARBA" id="ARBA00010541"/>
    </source>
</evidence>
<comment type="caution">
    <text evidence="5">The sequence shown here is derived from an EMBL/GenBank/DDBJ whole genome shotgun (WGS) entry which is preliminary data.</text>
</comment>
<sequence>MRFSKLPRSMRQLGTHVLAIILGVVLTVGTFQVQPSQAETAPISVANAVLNSDSEQLLSQRQSPATAAVGNSSFVTAAVNRVGNAVVRIDTERTVVSRRTADPFFDDPFFRRFFGDSSPQQMPSQQQQRGLGSGFIIDKSGLVLTNAHVVDKADRVTVRLKDGRTLEGKVQGVDEVTDLAVVKVNAGGDLPVASLGSSANVQVGDWAIAVGNPLGLDNTVTLGIVSTLRRTSRDVGIGNKRLEFIQTDAAINPGNSGGPLLNAQGEVIGINTAIRGDAMGIGFAIPIDRAKSIASQLQRGEKVVHPFIGIGMEDLTPELAKQINSNRDSQIRVPEINGILVARVIPNSPAANAGIRIGDVVVQVDGQRVNNGEQLLNIVEQSRIGQILQLKVQRGNQTQQLSIRTAQLQDAS</sequence>
<dbReference type="EMBL" id="NTFS01000446">
    <property type="protein sequence ID" value="PAX51203.1"/>
    <property type="molecule type" value="Genomic_DNA"/>
</dbReference>
<evidence type="ECO:0000313" key="5">
    <source>
        <dbReference type="EMBL" id="PAX51203.1"/>
    </source>
</evidence>
<dbReference type="InterPro" id="IPR043504">
    <property type="entry name" value="Peptidase_S1_PA_chymotrypsin"/>
</dbReference>